<evidence type="ECO:0000313" key="2">
    <source>
        <dbReference type="Proteomes" id="UP001497482"/>
    </source>
</evidence>
<keyword evidence="2" id="KW-1185">Reference proteome</keyword>
<gene>
    <name evidence="1" type="ORF">KC01_LOCUS20581</name>
</gene>
<dbReference type="Proteomes" id="UP001497482">
    <property type="component" value="Chromosome 19"/>
</dbReference>
<proteinExistence type="predicted"/>
<sequence length="103" mass="11359">MQRPRTMRRMQTCSTAVHSNALAQRGYINKTHTPENVNYLPAAPFDGPHLMAKLGLIYGGWGQCREEPSCGNVSGVVALERAVTEHCDTSEASHTRVALTFRC</sequence>
<dbReference type="AlphaFoldDB" id="A0AAV2KVD5"/>
<reference evidence="1 2" key="1">
    <citation type="submission" date="2024-04" db="EMBL/GenBank/DDBJ databases">
        <authorList>
            <person name="Waldvogel A.-M."/>
            <person name="Schoenle A."/>
        </authorList>
    </citation>
    <scope>NUCLEOTIDE SEQUENCE [LARGE SCALE GENOMIC DNA]</scope>
</reference>
<name>A0AAV2KVD5_KNICA</name>
<accession>A0AAV2KVD5</accession>
<organism evidence="1 2">
    <name type="scientific">Knipowitschia caucasica</name>
    <name type="common">Caucasian dwarf goby</name>
    <name type="synonym">Pomatoschistus caucasicus</name>
    <dbReference type="NCBI Taxonomy" id="637954"/>
    <lineage>
        <taxon>Eukaryota</taxon>
        <taxon>Metazoa</taxon>
        <taxon>Chordata</taxon>
        <taxon>Craniata</taxon>
        <taxon>Vertebrata</taxon>
        <taxon>Euteleostomi</taxon>
        <taxon>Actinopterygii</taxon>
        <taxon>Neopterygii</taxon>
        <taxon>Teleostei</taxon>
        <taxon>Neoteleostei</taxon>
        <taxon>Acanthomorphata</taxon>
        <taxon>Gobiaria</taxon>
        <taxon>Gobiiformes</taxon>
        <taxon>Gobioidei</taxon>
        <taxon>Gobiidae</taxon>
        <taxon>Gobiinae</taxon>
        <taxon>Knipowitschia</taxon>
    </lineage>
</organism>
<evidence type="ECO:0000313" key="1">
    <source>
        <dbReference type="EMBL" id="CAL1591177.1"/>
    </source>
</evidence>
<protein>
    <submittedName>
        <fullName evidence="1">Uncharacterized protein</fullName>
    </submittedName>
</protein>
<dbReference type="EMBL" id="OZ035841">
    <property type="protein sequence ID" value="CAL1591177.1"/>
    <property type="molecule type" value="Genomic_DNA"/>
</dbReference>